<gene>
    <name evidence="4" type="ORF">KUTeg_009800</name>
</gene>
<keyword evidence="5" id="KW-1185">Reference proteome</keyword>
<dbReference type="InterPro" id="IPR002225">
    <property type="entry name" value="3Beta_OHSteriod_DH/Estase"/>
</dbReference>
<keyword evidence="2" id="KW-0560">Oxidoreductase</keyword>
<dbReference type="InterPro" id="IPR036291">
    <property type="entry name" value="NAD(P)-bd_dom_sf"/>
</dbReference>
<reference evidence="4 5" key="1">
    <citation type="submission" date="2022-12" db="EMBL/GenBank/DDBJ databases">
        <title>Chromosome-level genome of Tegillarca granosa.</title>
        <authorList>
            <person name="Kim J."/>
        </authorList>
    </citation>
    <scope>NUCLEOTIDE SEQUENCE [LARGE SCALE GENOMIC DNA]</scope>
    <source>
        <strain evidence="4">Teg-2019</strain>
        <tissue evidence="4">Adductor muscle</tissue>
    </source>
</reference>
<proteinExistence type="inferred from homology"/>
<dbReference type="PANTHER" id="PTHR43245:SF51">
    <property type="entry name" value="SHORT CHAIN DEHYDROGENASE_REDUCTASE FAMILY 42E, MEMBER 2"/>
    <property type="match status" value="1"/>
</dbReference>
<accession>A0ABQ9F4Y9</accession>
<dbReference type="Pfam" id="PF01073">
    <property type="entry name" value="3Beta_HSD"/>
    <property type="match status" value="1"/>
</dbReference>
<dbReference type="Proteomes" id="UP001217089">
    <property type="component" value="Unassembled WGS sequence"/>
</dbReference>
<comment type="similarity">
    <text evidence="1">Belongs to the 3-beta-HSD family.</text>
</comment>
<name>A0ABQ9F4Y9_TEGGR</name>
<evidence type="ECO:0000313" key="4">
    <source>
        <dbReference type="EMBL" id="KAJ8312427.1"/>
    </source>
</evidence>
<comment type="caution">
    <text evidence="4">The sequence shown here is derived from an EMBL/GenBank/DDBJ whole genome shotgun (WGS) entry which is preliminary data.</text>
</comment>
<sequence>MKLDESIVIMMSVTLPIKKQLNSVSAEKDKLNPVFRNILTKGETSSDTILVTERPETPNPPLIRTSNTVLATEHKTPNSPLLISDTVLFTERSKAPNSPLMTTSSDTVLATERPETPNLPLMTTSSDTVLVTGGAGFLGQHIVKLLQEKADHVKEIKILDMKPYRNILDYKQCKPIQTIIGNITDRDTVQRACNGVTSVYHVAGLISYGTRNVIDGCVKAGVQRLIYCSTVDVAIGYDPIRDGNENNTPPPKRFLFPGYPETKYKAECLVLQSNGRTCTLGRKLETLALRVNVLYGEGDPYYVTTGLKRAYKANGTLYRVGNGQAKFQQAYAGNAAWAFICADKALRNNLTPGGTVYYIPDDTPIQNTFDFFQPFLESRQLRLSKWRIPFCLAYGGLYLFEVFLHLISPLKKIYFHEASCSVWYICTDLYFKSEKARKILGYKPLTSPNEAISSI</sequence>
<organism evidence="4 5">
    <name type="scientific">Tegillarca granosa</name>
    <name type="common">Malaysian cockle</name>
    <name type="synonym">Anadara granosa</name>
    <dbReference type="NCBI Taxonomy" id="220873"/>
    <lineage>
        <taxon>Eukaryota</taxon>
        <taxon>Metazoa</taxon>
        <taxon>Spiralia</taxon>
        <taxon>Lophotrochozoa</taxon>
        <taxon>Mollusca</taxon>
        <taxon>Bivalvia</taxon>
        <taxon>Autobranchia</taxon>
        <taxon>Pteriomorphia</taxon>
        <taxon>Arcoida</taxon>
        <taxon>Arcoidea</taxon>
        <taxon>Arcidae</taxon>
        <taxon>Tegillarca</taxon>
    </lineage>
</organism>
<dbReference type="InterPro" id="IPR050177">
    <property type="entry name" value="Lipid_A_modif_metabolic_enz"/>
</dbReference>
<dbReference type="EMBL" id="JARBDR010000440">
    <property type="protein sequence ID" value="KAJ8312427.1"/>
    <property type="molecule type" value="Genomic_DNA"/>
</dbReference>
<evidence type="ECO:0000259" key="3">
    <source>
        <dbReference type="Pfam" id="PF01073"/>
    </source>
</evidence>
<evidence type="ECO:0000256" key="1">
    <source>
        <dbReference type="ARBA" id="ARBA00009219"/>
    </source>
</evidence>
<evidence type="ECO:0000313" key="5">
    <source>
        <dbReference type="Proteomes" id="UP001217089"/>
    </source>
</evidence>
<feature type="domain" description="3-beta hydroxysteroid dehydrogenase/isomerase" evidence="3">
    <location>
        <begin position="130"/>
        <end position="389"/>
    </location>
</feature>
<protein>
    <recommendedName>
        <fullName evidence="3">3-beta hydroxysteroid dehydrogenase/isomerase domain-containing protein</fullName>
    </recommendedName>
</protein>
<dbReference type="SUPFAM" id="SSF51735">
    <property type="entry name" value="NAD(P)-binding Rossmann-fold domains"/>
    <property type="match status" value="1"/>
</dbReference>
<dbReference type="PANTHER" id="PTHR43245">
    <property type="entry name" value="BIFUNCTIONAL POLYMYXIN RESISTANCE PROTEIN ARNA"/>
    <property type="match status" value="1"/>
</dbReference>
<evidence type="ECO:0000256" key="2">
    <source>
        <dbReference type="ARBA" id="ARBA00023002"/>
    </source>
</evidence>
<dbReference type="Gene3D" id="3.40.50.720">
    <property type="entry name" value="NAD(P)-binding Rossmann-like Domain"/>
    <property type="match status" value="1"/>
</dbReference>